<accession>A0A132B9C1</accession>
<dbReference type="GO" id="GO:0006338">
    <property type="term" value="P:chromatin remodeling"/>
    <property type="evidence" value="ECO:0007669"/>
    <property type="project" value="UniProtKB-ARBA"/>
</dbReference>
<comment type="subunit">
    <text evidence="2">Component of the NuA4 histone acetyltransferase complex.</text>
</comment>
<feature type="region of interest" description="Disordered" evidence="8">
    <location>
        <begin position="1795"/>
        <end position="1854"/>
    </location>
</feature>
<keyword evidence="3 7" id="KW-0479">Metal-binding</keyword>
<feature type="zinc finger region" description="C3H1-type" evidence="7">
    <location>
        <begin position="509"/>
        <end position="543"/>
    </location>
</feature>
<dbReference type="InParanoid" id="A0A132B9C1"/>
<dbReference type="InterPro" id="IPR036855">
    <property type="entry name" value="Znf_CCCH_sf"/>
</dbReference>
<dbReference type="SMART" id="SM00298">
    <property type="entry name" value="CHROMO"/>
    <property type="match status" value="1"/>
</dbReference>
<dbReference type="InterPro" id="IPR036348">
    <property type="entry name" value="WIBG_N_sf"/>
</dbReference>
<evidence type="ECO:0000313" key="11">
    <source>
        <dbReference type="EMBL" id="KUJ08996.1"/>
    </source>
</evidence>
<feature type="region of interest" description="Disordered" evidence="8">
    <location>
        <begin position="611"/>
        <end position="674"/>
    </location>
</feature>
<feature type="compositionally biased region" description="Polar residues" evidence="8">
    <location>
        <begin position="263"/>
        <end position="272"/>
    </location>
</feature>
<evidence type="ECO:0000256" key="2">
    <source>
        <dbReference type="ARBA" id="ARBA00011353"/>
    </source>
</evidence>
<dbReference type="Pfam" id="PF09282">
    <property type="entry name" value="Mago-bind"/>
    <property type="match status" value="1"/>
</dbReference>
<dbReference type="InterPro" id="IPR023780">
    <property type="entry name" value="Chromo_domain"/>
</dbReference>
<gene>
    <name evidence="11" type="ORF">LY89DRAFT_317150</name>
</gene>
<feature type="region of interest" description="Disordered" evidence="8">
    <location>
        <begin position="126"/>
        <end position="378"/>
    </location>
</feature>
<dbReference type="InterPro" id="IPR000571">
    <property type="entry name" value="Znf_CCCH"/>
</dbReference>
<dbReference type="PROSITE" id="PS50013">
    <property type="entry name" value="CHROMO_2"/>
    <property type="match status" value="1"/>
</dbReference>
<proteinExistence type="predicted"/>
<dbReference type="OrthoDB" id="436852at2759"/>
<sequence length="1912" mass="212750">MTERTAAKQAQMEDDAVSLTSTQESEYDPMKEFIVTRILAEKLQGSKRLFLIEWTGYPLERATWEPKDHISPGILDAWGLRKKREKRGISPPFDLVEWQATQNLIAKEREHRKKLRTVRRRSLGMAVPLSDSDANMADKDDSSDAEAMEDNEVEDVPATATATSSTNRKAESPRKPTKKPMRFLVRGSEIQQLDDNSPGDSDAESPRTNVQLKVRDNTTVASSRSEVERSKAPKQVKASAKSETLSSSSSDEPLMLKKRQKMPSPQLSTPGQPISELPALAQPHSGPTDVRESSMGSSNSRQPTPGRPQLVRSSSEQSSKNQFNQERPNSSSSNSLMSGVTPDSELSQLFMDDSPTQTEKRPRGRPRKRGNIATRGGATIVRRNVFESGTGTKATRGRKPGTNLLRVATDSRDPKMAQNMHLRRKLELQAREIAESAPDLSAIGGLFNPSDMSSVQPVRPATLRKSSSSLPTTKDQTDRGVDADLDDLFEEKSVTPLSTIRPPSTLSRQSTRPVCYFWDKAQKDSKSKGCSNGYLCEYHHEYRPGAIVAPPPLGFIEFSNKPSEDPVHYQSVCFFWDRAQTDSRWPTCDKGSSCTYLHEYKIGAPVAQPPPNYVFKSDNTSNAAAQKQSETMDDDFVASPPHPPWNKNALAAQSSNRSAQFARQREQQSQNSFNSTVTYSSALPILPPRQAASTTASEAISTLMSTPLLPSVAKPVARLEERPLWDPLNPENAICHFYYQNGKCMKGDKCKYYHSNDTRLPVIPSLDEQRRIQARITCKNWLNNNCHFTSTECWYLHEHTSTMPPKPDVRKPDAREAVVLPEKKSSALPPPSDSRKKSVKFVLEEEDKVFSEPEPISPAKGAREVNSSHRSRASNETVCTYWLSGNCRYGFNCFNLHENRSRQYSDVEMRDRDDGFQDRSRRTESLKGYIHSSKTPPTPIDQDMSGMDAEDPFSTPLAPVVNSTTIPVASVVSNQGTSIEENPTPVLAPKVPRKKVSVAEYGRNQKLKKIGSRAKLVFFGYDESQPVNLDFGDMQHIEDSPWKRLFTDLDRVTFSQMCIAKDFKTMQEYLKRRGILAGSLVATDAEDQQIQKTIEKIGEELVVRSAGLIASFSGFSILLFPASREEWRFLEASSNYPKEGRLKYFVFESNLPIDRPESSESKGMKLGEPYRRLMIKMIHGLDIKELLPRVEAGQNPWKFYLLFPSTLKHTSTFLARWIKDCSAQSKIYDGQTEGSWDYFRNTHDVGVVLVHESVVANIHCLPHLFEVVSRKPFVFWCISDRDTPLPLFPSWQYEPDDSSLGRITATRLFPHGCAMLLTPSFLVAEPKRAYDFLKLFLNKSENSTPGSYKLVCAFNISQYILDLAISKASEKDAFEIEHRDNPAKDAMLNDAGLSFAHCDPRNKLHTLFARQDAKGWLESPSDSDYSDSEYNFHEDSVSPFVLVDRYIDPDDEPAMIEWFAGWSMRNLDMFRKFVVIGTGPSSARRAQRMKEFVVPVNAEVSQLELELESRVEFNDTAALSEPLNNLPESNFRPFSLSKKENLVPGQSKKSSEAKKTALNVAAKLTALSPYKTPLTTSSPAQTNSTNLTNPPIHQDQVGESTRHGIDTSLPTSQLEFCAATGGSASEAAIYLDRAQHNVNKAIYLYQQEKGGSLDLDSQISQLIATETNKPGPLRIATAEEDLARARELYRSTTSFNPNVMAFSAPESAGIPQYDGSGDARSPESNGADDRPSSSGSTSTTNSGIATGENGRRFVPKSTRADKSVRKEIAVRPGYVPAEDIPRYVSPAVAANRAASRTASLRSSPAPANNSPARAVQDPAVQEPERMDLDSGVDAGSASGEETRMGQGWGGDVGKKKVAVKKEIRKYTFEETTGWYERYKEKNGGGWEHIFVAAHEEAIKKSGVVSAAPPSNK</sequence>
<dbReference type="KEGG" id="psco:LY89DRAFT_317150"/>
<feature type="compositionally biased region" description="Polar residues" evidence="8">
    <location>
        <begin position="617"/>
        <end position="629"/>
    </location>
</feature>
<feature type="region of interest" description="Disordered" evidence="8">
    <location>
        <begin position="1572"/>
        <end position="1592"/>
    </location>
</feature>
<dbReference type="SMART" id="SM00356">
    <property type="entry name" value="ZnF_C3H1"/>
    <property type="match status" value="5"/>
</dbReference>
<feature type="region of interest" description="Disordered" evidence="8">
    <location>
        <begin position="1"/>
        <end position="25"/>
    </location>
</feature>
<reference evidence="11 12" key="1">
    <citation type="submission" date="2015-10" db="EMBL/GenBank/DDBJ databases">
        <title>Full genome of DAOMC 229536 Phialocephala scopiformis, a fungal endophyte of spruce producing the potent anti-insectan compound rugulosin.</title>
        <authorList>
            <consortium name="DOE Joint Genome Institute"/>
            <person name="Walker A.K."/>
            <person name="Frasz S.L."/>
            <person name="Seifert K.A."/>
            <person name="Miller J.D."/>
            <person name="Mondo S.J."/>
            <person name="Labutti K."/>
            <person name="Lipzen A."/>
            <person name="Dockter R."/>
            <person name="Kennedy M."/>
            <person name="Grigoriev I.V."/>
            <person name="Spatafora J.W."/>
        </authorList>
    </citation>
    <scope>NUCLEOTIDE SEQUENCE [LARGE SCALE GENOMIC DNA]</scope>
    <source>
        <strain evidence="11 12">CBS 120377</strain>
    </source>
</reference>
<feature type="compositionally biased region" description="Low complexity" evidence="8">
    <location>
        <begin position="1732"/>
        <end position="1747"/>
    </location>
</feature>
<keyword evidence="12" id="KW-1185">Reference proteome</keyword>
<dbReference type="PROSITE" id="PS00354">
    <property type="entry name" value="HMGI_Y"/>
    <property type="match status" value="1"/>
</dbReference>
<dbReference type="SUPFAM" id="SSF90229">
    <property type="entry name" value="CCCH zinc finger"/>
    <property type="match status" value="1"/>
</dbReference>
<dbReference type="Gene3D" id="2.40.50.40">
    <property type="match status" value="1"/>
</dbReference>
<feature type="domain" description="C3H1-type" evidence="10">
    <location>
        <begin position="572"/>
        <end position="601"/>
    </location>
</feature>
<feature type="compositionally biased region" description="Polar residues" evidence="8">
    <location>
        <begin position="651"/>
        <end position="674"/>
    </location>
</feature>
<dbReference type="GeneID" id="28816409"/>
<dbReference type="SUPFAM" id="SSF101931">
    <property type="entry name" value="Pym (Within the bgcn gene intron protein, WIBG), N-terminal domain"/>
    <property type="match status" value="1"/>
</dbReference>
<dbReference type="InterPro" id="IPR016197">
    <property type="entry name" value="Chromo-like_dom_sf"/>
</dbReference>
<feature type="compositionally biased region" description="Acidic residues" evidence="8">
    <location>
        <begin position="143"/>
        <end position="155"/>
    </location>
</feature>
<feature type="compositionally biased region" description="Low complexity" evidence="8">
    <location>
        <begin position="1795"/>
        <end position="1814"/>
    </location>
</feature>
<name>A0A132B9C1_MOLSC</name>
<dbReference type="PROSITE" id="PS50103">
    <property type="entry name" value="ZF_C3H1"/>
    <property type="match status" value="5"/>
</dbReference>
<feature type="domain" description="C3H1-type" evidence="10">
    <location>
        <begin position="772"/>
        <end position="800"/>
    </location>
</feature>
<keyword evidence="5 7" id="KW-0862">Zinc</keyword>
<evidence type="ECO:0000256" key="3">
    <source>
        <dbReference type="ARBA" id="ARBA00022723"/>
    </source>
</evidence>
<evidence type="ECO:0000256" key="4">
    <source>
        <dbReference type="ARBA" id="ARBA00022771"/>
    </source>
</evidence>
<feature type="region of interest" description="Disordered" evidence="8">
    <location>
        <begin position="451"/>
        <end position="480"/>
    </location>
</feature>
<dbReference type="GO" id="GO:0008270">
    <property type="term" value="F:zinc ion binding"/>
    <property type="evidence" value="ECO:0007669"/>
    <property type="project" value="UniProtKB-KW"/>
</dbReference>
<feature type="compositionally biased region" description="Polar residues" evidence="8">
    <location>
        <begin position="311"/>
        <end position="328"/>
    </location>
</feature>
<organism evidence="11 12">
    <name type="scientific">Mollisia scopiformis</name>
    <name type="common">Conifer needle endophyte fungus</name>
    <name type="synonym">Phialocephala scopiformis</name>
    <dbReference type="NCBI Taxonomy" id="149040"/>
    <lineage>
        <taxon>Eukaryota</taxon>
        <taxon>Fungi</taxon>
        <taxon>Dikarya</taxon>
        <taxon>Ascomycota</taxon>
        <taxon>Pezizomycotina</taxon>
        <taxon>Leotiomycetes</taxon>
        <taxon>Helotiales</taxon>
        <taxon>Mollisiaceae</taxon>
        <taxon>Mollisia</taxon>
    </lineage>
</organism>
<dbReference type="Pfam" id="PF00385">
    <property type="entry name" value="Chromo"/>
    <property type="match status" value="1"/>
</dbReference>
<evidence type="ECO:0000259" key="9">
    <source>
        <dbReference type="PROSITE" id="PS50013"/>
    </source>
</evidence>
<dbReference type="InterPro" id="IPR000953">
    <property type="entry name" value="Chromo/chromo_shadow_dom"/>
</dbReference>
<dbReference type="STRING" id="149040.A0A132B9C1"/>
<evidence type="ECO:0000256" key="1">
    <source>
        <dbReference type="ARBA" id="ARBA00004123"/>
    </source>
</evidence>
<feature type="compositionally biased region" description="Polar residues" evidence="8">
    <location>
        <begin position="206"/>
        <end position="224"/>
    </location>
</feature>
<keyword evidence="6" id="KW-0539">Nucleus</keyword>
<evidence type="ECO:0008006" key="13">
    <source>
        <dbReference type="Google" id="ProtNLM"/>
    </source>
</evidence>
<evidence type="ECO:0000256" key="8">
    <source>
        <dbReference type="SAM" id="MobiDB-lite"/>
    </source>
</evidence>
<dbReference type="SUPFAM" id="SSF54160">
    <property type="entry name" value="Chromo domain-like"/>
    <property type="match status" value="1"/>
</dbReference>
<feature type="domain" description="C3H1-type" evidence="10">
    <location>
        <begin position="509"/>
        <end position="543"/>
    </location>
</feature>
<feature type="zinc finger region" description="C3H1-type" evidence="7">
    <location>
        <begin position="729"/>
        <end position="757"/>
    </location>
</feature>
<feature type="domain" description="C3H1-type" evidence="10">
    <location>
        <begin position="729"/>
        <end position="757"/>
    </location>
</feature>
<dbReference type="GO" id="GO:0005634">
    <property type="term" value="C:nucleus"/>
    <property type="evidence" value="ECO:0007669"/>
    <property type="project" value="UniProtKB-SubCell"/>
</dbReference>
<evidence type="ECO:0000256" key="5">
    <source>
        <dbReference type="ARBA" id="ARBA00022833"/>
    </source>
</evidence>
<dbReference type="InterPro" id="IPR000637">
    <property type="entry name" value="HMGI/Y_DNA-bd_CS"/>
</dbReference>
<comment type="subcellular location">
    <subcellularLocation>
        <location evidence="1">Nucleus</location>
    </subcellularLocation>
</comment>
<feature type="compositionally biased region" description="Polar residues" evidence="8">
    <location>
        <begin position="294"/>
        <end position="303"/>
    </location>
</feature>
<feature type="region of interest" description="Disordered" evidence="8">
    <location>
        <begin position="1700"/>
        <end position="1761"/>
    </location>
</feature>
<evidence type="ECO:0000256" key="7">
    <source>
        <dbReference type="PROSITE-ProRule" id="PRU00723"/>
    </source>
</evidence>
<feature type="compositionally biased region" description="Polar residues" evidence="8">
    <location>
        <begin position="189"/>
        <end position="199"/>
    </location>
</feature>
<dbReference type="Proteomes" id="UP000070700">
    <property type="component" value="Unassembled WGS sequence"/>
</dbReference>
<feature type="compositionally biased region" description="Polar residues" evidence="8">
    <location>
        <begin position="1573"/>
        <end position="1591"/>
    </location>
</feature>
<evidence type="ECO:0000313" key="12">
    <source>
        <dbReference type="Proteomes" id="UP000070700"/>
    </source>
</evidence>
<feature type="compositionally biased region" description="Polar residues" evidence="8">
    <location>
        <begin position="464"/>
        <end position="474"/>
    </location>
</feature>
<feature type="compositionally biased region" description="Low complexity" evidence="8">
    <location>
        <begin position="239"/>
        <end position="250"/>
    </location>
</feature>
<feature type="domain" description="Chromo" evidence="9">
    <location>
        <begin position="33"/>
        <end position="70"/>
    </location>
</feature>
<feature type="zinc finger region" description="C3H1-type" evidence="7">
    <location>
        <begin position="572"/>
        <end position="601"/>
    </location>
</feature>
<dbReference type="GO" id="GO:0006355">
    <property type="term" value="P:regulation of DNA-templated transcription"/>
    <property type="evidence" value="ECO:0007669"/>
    <property type="project" value="InterPro"/>
</dbReference>
<keyword evidence="4 7" id="KW-0863">Zinc-finger</keyword>
<feature type="domain" description="C3H1-type" evidence="10">
    <location>
        <begin position="873"/>
        <end position="900"/>
    </location>
</feature>
<feature type="zinc finger region" description="C3H1-type" evidence="7">
    <location>
        <begin position="873"/>
        <end position="900"/>
    </location>
</feature>
<dbReference type="EMBL" id="KQ947433">
    <property type="protein sequence ID" value="KUJ08996.1"/>
    <property type="molecule type" value="Genomic_DNA"/>
</dbReference>
<feature type="zinc finger region" description="C3H1-type" evidence="7">
    <location>
        <begin position="772"/>
        <end position="800"/>
    </location>
</feature>
<dbReference type="RefSeq" id="XP_018063351.1">
    <property type="nucleotide sequence ID" value="XM_018206683.1"/>
</dbReference>
<dbReference type="CDD" id="cd18966">
    <property type="entry name" value="chromodomain"/>
    <property type="match status" value="1"/>
</dbReference>
<evidence type="ECO:0000256" key="6">
    <source>
        <dbReference type="ARBA" id="ARBA00023242"/>
    </source>
</evidence>
<dbReference type="SMART" id="SM01273">
    <property type="entry name" value="Mago-bind"/>
    <property type="match status" value="1"/>
</dbReference>
<evidence type="ECO:0000259" key="10">
    <source>
        <dbReference type="PROSITE" id="PS50103"/>
    </source>
</evidence>
<dbReference type="InterPro" id="IPR015362">
    <property type="entry name" value="WIBG_mago-bd"/>
</dbReference>
<protein>
    <recommendedName>
        <fullName evidence="13">Chromo domain-containing protein</fullName>
    </recommendedName>
</protein>
<dbReference type="Gene3D" id="3.30.1370.210">
    <property type="match status" value="1"/>
</dbReference>